<keyword evidence="1 3" id="KW-0456">Lyase</keyword>
<dbReference type="SUPFAM" id="SSF56529">
    <property type="entry name" value="FAH"/>
    <property type="match status" value="1"/>
</dbReference>
<feature type="domain" description="Fumarylacetoacetase-like C-terminal" evidence="2">
    <location>
        <begin position="91"/>
        <end position="260"/>
    </location>
</feature>
<sequence length="262" mass="28900">MALSKYEIDAAANDLHNAWVTANPVTRLSDRFPNLDVDSAYEIQMLNVERALAAGKKISGKKIGLTSKAMQNMLNVDTPDFGHLFSDMEVKDGRIERRRMIQPKVEAEIAFVLSRDLDMPGEILVEDVLESTEYVIAALEIVDTRIKDWKISLVDTVADNASSGMYILGNVKKKIYEIDLKAEKMDLFKNGEKMNSGSGTDVLGDPAFCVAWLANKMRNYGTLLKKGEVILSGALSAAIAAEKGDTFKATYSSLGEVEVTFY</sequence>
<dbReference type="EMBL" id="FWDM01000013">
    <property type="protein sequence ID" value="SLM11551.1"/>
    <property type="molecule type" value="Genomic_DNA"/>
</dbReference>
<dbReference type="EC" id="4.2.1.80" evidence="3"/>
<dbReference type="AlphaFoldDB" id="A0A3P3XH51"/>
<proteinExistence type="predicted"/>
<dbReference type="PANTHER" id="PTHR30143:SF0">
    <property type="entry name" value="2-KETO-4-PENTENOATE HYDRATASE"/>
    <property type="match status" value="1"/>
</dbReference>
<dbReference type="Gene3D" id="3.90.850.10">
    <property type="entry name" value="Fumarylacetoacetase-like, C-terminal domain"/>
    <property type="match status" value="1"/>
</dbReference>
<reference evidence="3" key="1">
    <citation type="submission" date="2017-02" db="EMBL/GenBank/DDBJ databases">
        <authorList>
            <person name="Regsiter A."/>
            <person name="William W."/>
        </authorList>
    </citation>
    <scope>NUCLEOTIDE SEQUENCE</scope>
    <source>
        <strain evidence="3">Bib</strain>
    </source>
</reference>
<dbReference type="Pfam" id="PF01557">
    <property type="entry name" value="FAA_hydrolase"/>
    <property type="match status" value="1"/>
</dbReference>
<gene>
    <name evidence="3" type="primary">mhpD</name>
    <name evidence="3" type="ORF">SPIROBIBN47_200019</name>
</gene>
<dbReference type="InterPro" id="IPR036663">
    <property type="entry name" value="Fumarylacetoacetase_C_sf"/>
</dbReference>
<dbReference type="InterPro" id="IPR050772">
    <property type="entry name" value="Hydratase-Decarb/MhpD_sf"/>
</dbReference>
<evidence type="ECO:0000259" key="2">
    <source>
        <dbReference type="Pfam" id="PF01557"/>
    </source>
</evidence>
<evidence type="ECO:0000256" key="1">
    <source>
        <dbReference type="ARBA" id="ARBA00023239"/>
    </source>
</evidence>
<evidence type="ECO:0000313" key="3">
    <source>
        <dbReference type="EMBL" id="SLM11551.1"/>
    </source>
</evidence>
<name>A0A3P3XH51_9SPIR</name>
<dbReference type="PANTHER" id="PTHR30143">
    <property type="entry name" value="ACID HYDRATASE"/>
    <property type="match status" value="1"/>
</dbReference>
<dbReference type="GO" id="GO:0008684">
    <property type="term" value="F:2-oxopent-4-enoate hydratase activity"/>
    <property type="evidence" value="ECO:0007669"/>
    <property type="project" value="UniProtKB-EC"/>
</dbReference>
<organism evidence="3">
    <name type="scientific">uncultured spirochete</name>
    <dbReference type="NCBI Taxonomy" id="156406"/>
    <lineage>
        <taxon>Bacteria</taxon>
        <taxon>Pseudomonadati</taxon>
        <taxon>Spirochaetota</taxon>
        <taxon>Spirochaetia</taxon>
        <taxon>Spirochaetales</taxon>
        <taxon>environmental samples</taxon>
    </lineage>
</organism>
<dbReference type="InterPro" id="IPR011234">
    <property type="entry name" value="Fumarylacetoacetase-like_C"/>
</dbReference>
<protein>
    <submittedName>
        <fullName evidence="3">2-keto-4-pentenoate hydratase</fullName>
        <ecNumber evidence="3">4.2.1.80</ecNumber>
    </submittedName>
</protein>
<accession>A0A3P3XH51</accession>
<dbReference type="GO" id="GO:0005737">
    <property type="term" value="C:cytoplasm"/>
    <property type="evidence" value="ECO:0007669"/>
    <property type="project" value="TreeGrafter"/>
</dbReference>